<dbReference type="Gene3D" id="1.20.58.2190">
    <property type="match status" value="1"/>
</dbReference>
<dbReference type="CDD" id="cd00303">
    <property type="entry name" value="retropepsin_like"/>
    <property type="match status" value="1"/>
</dbReference>
<dbReference type="InterPro" id="IPR009060">
    <property type="entry name" value="UBA-like_sf"/>
</dbReference>
<feature type="domain" description="UBA" evidence="3">
    <location>
        <begin position="2"/>
        <end position="43"/>
    </location>
</feature>
<dbReference type="InterPro" id="IPR001660">
    <property type="entry name" value="SAM"/>
</dbReference>
<dbReference type="Proteomes" id="UP000436088">
    <property type="component" value="Unassembled WGS sequence"/>
</dbReference>
<feature type="region of interest" description="Disordered" evidence="2">
    <location>
        <begin position="646"/>
        <end position="682"/>
    </location>
</feature>
<evidence type="ECO:0000313" key="4">
    <source>
        <dbReference type="EMBL" id="KAE8685320.1"/>
    </source>
</evidence>
<accession>A0A6A2Z1L5</accession>
<evidence type="ECO:0000256" key="2">
    <source>
        <dbReference type="SAM" id="MobiDB-lite"/>
    </source>
</evidence>
<dbReference type="Pfam" id="PF22562">
    <property type="entry name" value="UBA_7"/>
    <property type="match status" value="1"/>
</dbReference>
<dbReference type="Pfam" id="PF09409">
    <property type="entry name" value="PUB"/>
    <property type="match status" value="1"/>
</dbReference>
<dbReference type="InterPro" id="IPR018997">
    <property type="entry name" value="PUB_domain"/>
</dbReference>
<name>A0A6A2Z1L5_HIBSY</name>
<dbReference type="SUPFAM" id="SSF46934">
    <property type="entry name" value="UBA-like"/>
    <property type="match status" value="1"/>
</dbReference>
<dbReference type="SUPFAM" id="SSF47769">
    <property type="entry name" value="SAM/Pointed domain"/>
    <property type="match status" value="1"/>
</dbReference>
<protein>
    <submittedName>
        <fullName evidence="4">CASP-like protein</fullName>
    </submittedName>
</protein>
<evidence type="ECO:0000256" key="1">
    <source>
        <dbReference type="SAM" id="Coils"/>
    </source>
</evidence>
<dbReference type="InterPro" id="IPR015940">
    <property type="entry name" value="UBA"/>
</dbReference>
<keyword evidence="5" id="KW-1185">Reference proteome</keyword>
<gene>
    <name evidence="4" type="ORF">F3Y22_tig00111099pilonHSYRG00187</name>
</gene>
<dbReference type="Pfam" id="PF00536">
    <property type="entry name" value="SAM_1"/>
    <property type="match status" value="1"/>
</dbReference>
<dbReference type="PANTHER" id="PTHR46713">
    <property type="entry name" value="F13M7.16 PROTEIN"/>
    <property type="match status" value="1"/>
</dbReference>
<comment type="caution">
    <text evidence="4">The sequence shown here is derived from an EMBL/GenBank/DDBJ whole genome shotgun (WGS) entry which is preliminary data.</text>
</comment>
<proteinExistence type="predicted"/>
<feature type="coiled-coil region" evidence="1">
    <location>
        <begin position="81"/>
        <end position="130"/>
    </location>
</feature>
<dbReference type="InterPro" id="IPR036339">
    <property type="entry name" value="PUB-like_dom_sf"/>
</dbReference>
<dbReference type="SUPFAM" id="SSF50630">
    <property type="entry name" value="Acid proteases"/>
    <property type="match status" value="1"/>
</dbReference>
<dbReference type="EMBL" id="VEPZ02001233">
    <property type="protein sequence ID" value="KAE8685320.1"/>
    <property type="molecule type" value="Genomic_DNA"/>
</dbReference>
<dbReference type="Gene3D" id="1.10.150.50">
    <property type="entry name" value="Transcription Factor, Ets-1"/>
    <property type="match status" value="1"/>
</dbReference>
<dbReference type="Gene3D" id="2.40.70.10">
    <property type="entry name" value="Acid Proteases"/>
    <property type="match status" value="1"/>
</dbReference>
<dbReference type="Gene3D" id="1.10.8.10">
    <property type="entry name" value="DNA helicase RuvA subunit, C-terminal domain"/>
    <property type="match status" value="1"/>
</dbReference>
<sequence>MEVSMKLLGELESLGFPRARAVRGLHYSGNTTIEDAVNWLIDHEDDPDIDQMPLAAINVDIESPQPDDITEAVKIKEQELRDRVRIKNREEEKKLEREREKERIRAGKALQEAKRIAEENERQRLTALRKVEKDEEKRARERVLKKLEVDKLERKRALGLPLENRAANPTRPIAREEEKNYLPVKSVKKDDRLRECLRSLKLAYKDDNDRVKRAFQTLLIYVGNVAKSPDEEKFRKIRLGNPKFQERVGSLRGGIEFLELCGFERSEGNEFLVFPRDKVDIRLLNHAGSLLNSAMTNPYFGLLQKATCAKSKKKASSSSFSALASAAEEYYYASQSSFSLYPPFHTSVETRSNWIGENIDEKPNSKVDNILRESLTNGGDGNASVAIFLQVDVVKSSTRGHDELQSTAWIANLIGRGTEFMSSDSSGEVFLIHAEHFNVWDMQGRQSLCRALPEGSSGSVDHNRIESLEAEVAALKAGIISEDRVRVIEVAQTLLSKSLNELKAEAQDAISSVLEAFDELKAQVNLIQLVVGNMGSGTVDRSQRVKANYEEDKVSMASMYLAGDAKLWWRSKFVDRRQQVEDVTEAMNAAERLSDYTNVIVKRKGPFQGEDNLFRGDDGINLSNGNKVARRDRAFSWEADKRPFLRDPTLNMSSNGYKQSGDKSRQSVNSYPKNGYRQSGERPRSSLECYLCKVSHRLAECPHMRAFNALVNTSRNESQQDPSEEDIENEPAIMCSIRFLCVLQTQVSKLRKEPVRGLMYVDLVVNGITSRALVDTGGTNTFISPKEAMRYGLKVTKEDGQMKAVNSSAVAICGSAKNVNIKLGVWEGEVDFTISPMDDFDVVLGIDFMMSARVISMPSTSCLMLLGENPYVVPTTLLPKLERKNFTMREVLNSTSKGKGGGQPTEFGLIHRSLRIEADLTWKESLFRCYTDCKPSWKGKSVTLWSFLPFPDIISANLVSSLTFRFARSPIDKEKFQADASVEGCLQSSGLEKYAITFQAKEVDMTALVHVTDEDLKALGIPMGPRKKIIHELESRS</sequence>
<dbReference type="CDD" id="cd09487">
    <property type="entry name" value="SAM_superfamily"/>
    <property type="match status" value="1"/>
</dbReference>
<dbReference type="SUPFAM" id="SSF143503">
    <property type="entry name" value="PUG domain-like"/>
    <property type="match status" value="1"/>
</dbReference>
<dbReference type="PANTHER" id="PTHR46713:SF4">
    <property type="entry name" value="UBIQUITIN-ASSOCIATED (UBA)_TS-N DOMAIN PROTEIN"/>
    <property type="match status" value="1"/>
</dbReference>
<dbReference type="Pfam" id="PF13975">
    <property type="entry name" value="gag-asp_proteas"/>
    <property type="match status" value="1"/>
</dbReference>
<dbReference type="PROSITE" id="PS50030">
    <property type="entry name" value="UBA"/>
    <property type="match status" value="1"/>
</dbReference>
<keyword evidence="1" id="KW-0175">Coiled coil</keyword>
<evidence type="ECO:0000259" key="3">
    <source>
        <dbReference type="PROSITE" id="PS50030"/>
    </source>
</evidence>
<dbReference type="CDD" id="cd10461">
    <property type="entry name" value="PUB_UBA_plant"/>
    <property type="match status" value="1"/>
</dbReference>
<evidence type="ECO:0000313" key="5">
    <source>
        <dbReference type="Proteomes" id="UP000436088"/>
    </source>
</evidence>
<organism evidence="4 5">
    <name type="scientific">Hibiscus syriacus</name>
    <name type="common">Rose of Sharon</name>
    <dbReference type="NCBI Taxonomy" id="106335"/>
    <lineage>
        <taxon>Eukaryota</taxon>
        <taxon>Viridiplantae</taxon>
        <taxon>Streptophyta</taxon>
        <taxon>Embryophyta</taxon>
        <taxon>Tracheophyta</taxon>
        <taxon>Spermatophyta</taxon>
        <taxon>Magnoliopsida</taxon>
        <taxon>eudicotyledons</taxon>
        <taxon>Gunneridae</taxon>
        <taxon>Pentapetalae</taxon>
        <taxon>rosids</taxon>
        <taxon>malvids</taxon>
        <taxon>Malvales</taxon>
        <taxon>Malvaceae</taxon>
        <taxon>Malvoideae</taxon>
        <taxon>Hibiscus</taxon>
    </lineage>
</organism>
<dbReference type="AlphaFoldDB" id="A0A6A2Z1L5"/>
<dbReference type="CDD" id="cd14290">
    <property type="entry name" value="UBA_PUB_plant"/>
    <property type="match status" value="1"/>
</dbReference>
<dbReference type="InterPro" id="IPR013761">
    <property type="entry name" value="SAM/pointed_sf"/>
</dbReference>
<reference evidence="4" key="1">
    <citation type="submission" date="2019-09" db="EMBL/GenBank/DDBJ databases">
        <title>Draft genome information of white flower Hibiscus syriacus.</title>
        <authorList>
            <person name="Kim Y.-M."/>
        </authorList>
    </citation>
    <scope>NUCLEOTIDE SEQUENCE [LARGE SCALE GENOMIC DNA]</scope>
    <source>
        <strain evidence="4">YM2019G1</strain>
    </source>
</reference>
<dbReference type="InterPro" id="IPR021109">
    <property type="entry name" value="Peptidase_aspartic_dom_sf"/>
</dbReference>
<dbReference type="SMART" id="SM00580">
    <property type="entry name" value="PUG"/>
    <property type="match status" value="1"/>
</dbReference>